<keyword evidence="4" id="KW-1185">Reference proteome</keyword>
<evidence type="ECO:0000313" key="4">
    <source>
        <dbReference type="Proteomes" id="UP001152797"/>
    </source>
</evidence>
<dbReference type="AlphaFoldDB" id="A0A9P1CHR8"/>
<reference evidence="2" key="1">
    <citation type="submission" date="2022-10" db="EMBL/GenBank/DDBJ databases">
        <authorList>
            <person name="Chen Y."/>
            <person name="Dougan E. K."/>
            <person name="Chan C."/>
            <person name="Rhodes N."/>
            <person name="Thang M."/>
        </authorList>
    </citation>
    <scope>NUCLEOTIDE SEQUENCE</scope>
</reference>
<organism evidence="2">
    <name type="scientific">Cladocopium goreaui</name>
    <dbReference type="NCBI Taxonomy" id="2562237"/>
    <lineage>
        <taxon>Eukaryota</taxon>
        <taxon>Sar</taxon>
        <taxon>Alveolata</taxon>
        <taxon>Dinophyceae</taxon>
        <taxon>Suessiales</taxon>
        <taxon>Symbiodiniaceae</taxon>
        <taxon>Cladocopium</taxon>
    </lineage>
</organism>
<protein>
    <submittedName>
        <fullName evidence="3">Rhamnose biosynthetic enzyme 1</fullName>
    </submittedName>
</protein>
<accession>A0A9P1CHR8</accession>
<feature type="transmembrane region" description="Helical" evidence="1">
    <location>
        <begin position="154"/>
        <end position="181"/>
    </location>
</feature>
<evidence type="ECO:0000313" key="3">
    <source>
        <dbReference type="EMBL" id="CAL4779142.1"/>
    </source>
</evidence>
<gene>
    <name evidence="2" type="ORF">C1SCF055_LOCUS18703</name>
</gene>
<name>A0A9P1CHR8_9DINO</name>
<dbReference type="EMBL" id="CAMXCT030001637">
    <property type="protein sequence ID" value="CAL4779142.1"/>
    <property type="molecule type" value="Genomic_DNA"/>
</dbReference>
<dbReference type="Proteomes" id="UP001152797">
    <property type="component" value="Unassembled WGS sequence"/>
</dbReference>
<keyword evidence="1" id="KW-0812">Transmembrane</keyword>
<comment type="caution">
    <text evidence="2">The sequence shown here is derived from an EMBL/GenBank/DDBJ whole genome shotgun (WGS) entry which is preliminary data.</text>
</comment>
<sequence length="370" mass="41283">MPAPAPSWTLKGVSLTRKEASLLQSWGCPREVLHALDFVAQNAGPEESSRDVEVLDMFCGEKAISGHWSKRGKKASDSKFFCFWLFALGARAVCQVCVYVWQSGFLTLLLMVLQMAPDALGVIGLPCITYIFMNSFTHGRTSDKPYGNESTREYVKLANVLTVRTVIVIMIMSVRAVYWFVEQPGSSKVIHFPELKHLQKLIWASGMKTYFQRFWMGSWGAPSPKLSMGISSMPYIDELKTKLTQFERAKLSSKGIAIVKVLPCGKKTVSGGPALRKTQIYPSGFASKLYDLISKVKAFIVLVGAVQSYGIKNKFTRTWDHLNLNGEKLWSRISPTGRFDGHCCLGKKYCRSKSVSCAKFALAGQTWLRA</sequence>
<feature type="transmembrane region" description="Helical" evidence="1">
    <location>
        <begin position="80"/>
        <end position="102"/>
    </location>
</feature>
<dbReference type="EMBL" id="CAMXCT020001637">
    <property type="protein sequence ID" value="CAL1145205.1"/>
    <property type="molecule type" value="Genomic_DNA"/>
</dbReference>
<keyword evidence="1" id="KW-0472">Membrane</keyword>
<proteinExistence type="predicted"/>
<keyword evidence="1" id="KW-1133">Transmembrane helix</keyword>
<dbReference type="EMBL" id="CAMXCT010001637">
    <property type="protein sequence ID" value="CAI3991830.1"/>
    <property type="molecule type" value="Genomic_DNA"/>
</dbReference>
<feature type="transmembrane region" description="Helical" evidence="1">
    <location>
        <begin position="108"/>
        <end position="133"/>
    </location>
</feature>
<evidence type="ECO:0000256" key="1">
    <source>
        <dbReference type="SAM" id="Phobius"/>
    </source>
</evidence>
<evidence type="ECO:0000313" key="2">
    <source>
        <dbReference type="EMBL" id="CAI3991830.1"/>
    </source>
</evidence>
<reference evidence="3 4" key="2">
    <citation type="submission" date="2024-05" db="EMBL/GenBank/DDBJ databases">
        <authorList>
            <person name="Chen Y."/>
            <person name="Shah S."/>
            <person name="Dougan E. K."/>
            <person name="Thang M."/>
            <person name="Chan C."/>
        </authorList>
    </citation>
    <scope>NUCLEOTIDE SEQUENCE [LARGE SCALE GENOMIC DNA]</scope>
</reference>